<feature type="binding site" evidence="7">
    <location>
        <position position="173"/>
    </location>
    <ligand>
        <name>substrate</name>
    </ligand>
</feature>
<feature type="binding site" evidence="7">
    <location>
        <position position="70"/>
    </location>
    <ligand>
        <name>substrate</name>
    </ligand>
</feature>
<evidence type="ECO:0000256" key="3">
    <source>
        <dbReference type="ARBA" id="ARBA00022741"/>
    </source>
</evidence>
<protein>
    <recommendedName>
        <fullName evidence="7">dITP/XTP pyrophosphatase</fullName>
        <ecNumber evidence="7">3.6.1.66</ecNumber>
    </recommendedName>
    <alternativeName>
        <fullName evidence="7">Non-canonical purine NTP pyrophosphatase</fullName>
    </alternativeName>
    <alternativeName>
        <fullName evidence="7">Non-standard purine NTP pyrophosphatase</fullName>
    </alternativeName>
    <alternativeName>
        <fullName evidence="7">Nucleoside-triphosphate diphosphatase</fullName>
    </alternativeName>
    <alternativeName>
        <fullName evidence="7">Nucleoside-triphosphate pyrophosphatase</fullName>
        <shortName evidence="7">NTPase</shortName>
    </alternativeName>
</protein>
<dbReference type="Proteomes" id="UP001290861">
    <property type="component" value="Unassembled WGS sequence"/>
</dbReference>
<comment type="caution">
    <text evidence="7">Lacks conserved residue(s) required for the propagation of feature annotation.</text>
</comment>
<comment type="similarity">
    <text evidence="1 7 8">Belongs to the HAM1 NTPase family.</text>
</comment>
<name>A0ABU5MZB2_9BACT</name>
<organism evidence="9 10">
    <name type="scientific">Pontiella agarivorans</name>
    <dbReference type="NCBI Taxonomy" id="3038953"/>
    <lineage>
        <taxon>Bacteria</taxon>
        <taxon>Pseudomonadati</taxon>
        <taxon>Kiritimatiellota</taxon>
        <taxon>Kiritimatiellia</taxon>
        <taxon>Kiritimatiellales</taxon>
        <taxon>Pontiellaceae</taxon>
        <taxon>Pontiella</taxon>
    </lineage>
</organism>
<dbReference type="PANTHER" id="PTHR11067">
    <property type="entry name" value="INOSINE TRIPHOSPHATE PYROPHOSPHATASE/HAM1 PROTEIN"/>
    <property type="match status" value="1"/>
</dbReference>
<feature type="binding site" evidence="7">
    <location>
        <position position="69"/>
    </location>
    <ligand>
        <name>Mg(2+)</name>
        <dbReference type="ChEBI" id="CHEBI:18420"/>
    </ligand>
</feature>
<dbReference type="RefSeq" id="WP_322609326.1">
    <property type="nucleotide sequence ID" value="NZ_JARVCO010000012.1"/>
</dbReference>
<dbReference type="NCBIfam" id="TIGR00042">
    <property type="entry name" value="RdgB/HAM1 family non-canonical purine NTP pyrophosphatase"/>
    <property type="match status" value="1"/>
</dbReference>
<feature type="active site" description="Proton acceptor" evidence="7">
    <location>
        <position position="69"/>
    </location>
</feature>
<dbReference type="HAMAP" id="MF_01405">
    <property type="entry name" value="Non_canon_purine_NTPase"/>
    <property type="match status" value="1"/>
</dbReference>
<reference evidence="9 10" key="1">
    <citation type="journal article" date="2024" name="Appl. Environ. Microbiol.">
        <title>Pontiella agarivorans sp. nov., a novel marine anaerobic bacterium capable of degrading macroalgal polysaccharides and fixing nitrogen.</title>
        <authorList>
            <person name="Liu N."/>
            <person name="Kivenson V."/>
            <person name="Peng X."/>
            <person name="Cui Z."/>
            <person name="Lankiewicz T.S."/>
            <person name="Gosselin K.M."/>
            <person name="English C.J."/>
            <person name="Blair E.M."/>
            <person name="O'Malley M.A."/>
            <person name="Valentine D.L."/>
        </authorList>
    </citation>
    <scope>NUCLEOTIDE SEQUENCE [LARGE SCALE GENOMIC DNA]</scope>
    <source>
        <strain evidence="9 10">NLcol2</strain>
    </source>
</reference>
<keyword evidence="5 7" id="KW-0460">Magnesium</keyword>
<evidence type="ECO:0000313" key="10">
    <source>
        <dbReference type="Proteomes" id="UP001290861"/>
    </source>
</evidence>
<evidence type="ECO:0000256" key="6">
    <source>
        <dbReference type="ARBA" id="ARBA00023080"/>
    </source>
</evidence>
<comment type="cofactor">
    <cofactor evidence="7">
        <name>Mg(2+)</name>
        <dbReference type="ChEBI" id="CHEBI:18420"/>
    </cofactor>
    <text evidence="7">Binds 1 Mg(2+) ion per subunit.</text>
</comment>
<comment type="catalytic activity">
    <reaction evidence="7">
        <text>ITP + H2O = IMP + diphosphate + H(+)</text>
        <dbReference type="Rhea" id="RHEA:29399"/>
        <dbReference type="ChEBI" id="CHEBI:15377"/>
        <dbReference type="ChEBI" id="CHEBI:15378"/>
        <dbReference type="ChEBI" id="CHEBI:33019"/>
        <dbReference type="ChEBI" id="CHEBI:58053"/>
        <dbReference type="ChEBI" id="CHEBI:61402"/>
        <dbReference type="EC" id="3.6.1.66"/>
    </reaction>
</comment>
<comment type="function">
    <text evidence="7">Pyrophosphatase that catalyzes the hydrolysis of nucleoside triphosphates to their monophosphate derivatives, with a high preference for the non-canonical purine nucleotides XTP (xanthosine triphosphate), dITP (deoxyinosine triphosphate) and ITP. Seems to function as a house-cleaning enzyme that removes non-canonical purine nucleotides from the nucleotide pool, thus preventing their incorporation into DNA/RNA and avoiding chromosomal lesions.</text>
</comment>
<keyword evidence="6 7" id="KW-0546">Nucleotide metabolism</keyword>
<evidence type="ECO:0000256" key="1">
    <source>
        <dbReference type="ARBA" id="ARBA00008023"/>
    </source>
</evidence>
<sequence>MKLVIATRNAHKLEEIKTIFDFRGLEVLSAFDFPEIPDVVEDADTFEGNACKKARELAVATGCWTLADDSGLEVDALGGAPGVWSARYAGEPCSYEKNNTKLLCELEGKDDRNARFRTVIALSDPEGNTETVAGKCEGHIIDQGRGSNGFGYDPLFVPDGYEETFAELDASVKNCISHRANALKAAYKKWRGRLASV</sequence>
<keyword evidence="4 7" id="KW-0378">Hydrolase</keyword>
<feature type="binding site" evidence="7">
    <location>
        <begin position="7"/>
        <end position="12"/>
    </location>
    <ligand>
        <name>substrate</name>
    </ligand>
</feature>
<feature type="binding site" evidence="7">
    <location>
        <begin position="178"/>
        <end position="179"/>
    </location>
    <ligand>
        <name>substrate</name>
    </ligand>
</feature>
<keyword evidence="3 7" id="KW-0547">Nucleotide-binding</keyword>
<dbReference type="CDD" id="cd00515">
    <property type="entry name" value="HAM1"/>
    <property type="match status" value="1"/>
</dbReference>
<evidence type="ECO:0000313" key="9">
    <source>
        <dbReference type="EMBL" id="MDZ8119535.1"/>
    </source>
</evidence>
<dbReference type="GO" id="GO:0036220">
    <property type="term" value="F:ITP diphosphatase activity"/>
    <property type="evidence" value="ECO:0007669"/>
    <property type="project" value="UniProtKB-EC"/>
</dbReference>
<evidence type="ECO:0000256" key="2">
    <source>
        <dbReference type="ARBA" id="ARBA00022723"/>
    </source>
</evidence>
<comment type="subunit">
    <text evidence="7">Homodimer.</text>
</comment>
<dbReference type="EC" id="3.6.1.66" evidence="7"/>
<accession>A0ABU5MZB2</accession>
<dbReference type="Pfam" id="PF01725">
    <property type="entry name" value="Ham1p_like"/>
    <property type="match status" value="1"/>
</dbReference>
<comment type="caution">
    <text evidence="9">The sequence shown here is derived from an EMBL/GenBank/DDBJ whole genome shotgun (WGS) entry which is preliminary data.</text>
</comment>
<dbReference type="SUPFAM" id="SSF52972">
    <property type="entry name" value="ITPase-like"/>
    <property type="match status" value="1"/>
</dbReference>
<dbReference type="EMBL" id="JARVCO010000012">
    <property type="protein sequence ID" value="MDZ8119535.1"/>
    <property type="molecule type" value="Genomic_DNA"/>
</dbReference>
<dbReference type="NCBIfam" id="NF011397">
    <property type="entry name" value="PRK14822.1"/>
    <property type="match status" value="1"/>
</dbReference>
<evidence type="ECO:0000256" key="5">
    <source>
        <dbReference type="ARBA" id="ARBA00022842"/>
    </source>
</evidence>
<dbReference type="PANTHER" id="PTHR11067:SF9">
    <property type="entry name" value="INOSINE TRIPHOSPHATE PYROPHOSPHATASE"/>
    <property type="match status" value="1"/>
</dbReference>
<evidence type="ECO:0000256" key="7">
    <source>
        <dbReference type="HAMAP-Rule" id="MF_01405"/>
    </source>
</evidence>
<dbReference type="InterPro" id="IPR020922">
    <property type="entry name" value="dITP/XTP_pyrophosphatase"/>
</dbReference>
<dbReference type="Gene3D" id="3.90.950.10">
    <property type="match status" value="1"/>
</dbReference>
<keyword evidence="2 7" id="KW-0479">Metal-binding</keyword>
<keyword evidence="10" id="KW-1185">Reference proteome</keyword>
<comment type="catalytic activity">
    <reaction evidence="7">
        <text>dITP + H2O = dIMP + diphosphate + H(+)</text>
        <dbReference type="Rhea" id="RHEA:28342"/>
        <dbReference type="ChEBI" id="CHEBI:15377"/>
        <dbReference type="ChEBI" id="CHEBI:15378"/>
        <dbReference type="ChEBI" id="CHEBI:33019"/>
        <dbReference type="ChEBI" id="CHEBI:61194"/>
        <dbReference type="ChEBI" id="CHEBI:61382"/>
        <dbReference type="EC" id="3.6.1.66"/>
    </reaction>
</comment>
<proteinExistence type="inferred from homology"/>
<dbReference type="InterPro" id="IPR029001">
    <property type="entry name" value="ITPase-like_fam"/>
</dbReference>
<comment type="catalytic activity">
    <reaction evidence="7">
        <text>XTP + H2O = XMP + diphosphate + H(+)</text>
        <dbReference type="Rhea" id="RHEA:28610"/>
        <dbReference type="ChEBI" id="CHEBI:15377"/>
        <dbReference type="ChEBI" id="CHEBI:15378"/>
        <dbReference type="ChEBI" id="CHEBI:33019"/>
        <dbReference type="ChEBI" id="CHEBI:57464"/>
        <dbReference type="ChEBI" id="CHEBI:61314"/>
        <dbReference type="EC" id="3.6.1.66"/>
    </reaction>
</comment>
<evidence type="ECO:0000256" key="4">
    <source>
        <dbReference type="ARBA" id="ARBA00022801"/>
    </source>
</evidence>
<feature type="binding site" evidence="7">
    <location>
        <begin position="150"/>
        <end position="153"/>
    </location>
    <ligand>
        <name>substrate</name>
    </ligand>
</feature>
<dbReference type="InterPro" id="IPR002637">
    <property type="entry name" value="RdgB/HAM1"/>
</dbReference>
<evidence type="ECO:0000256" key="8">
    <source>
        <dbReference type="RuleBase" id="RU003781"/>
    </source>
</evidence>
<gene>
    <name evidence="9" type="ORF">P9H32_12960</name>
</gene>